<proteinExistence type="predicted"/>
<keyword evidence="3" id="KW-1185">Reference proteome</keyword>
<sequence>MLSLDDPRWSELDHRSQSAGRRSPDAPSVPDELRALRADPTDQERFSDLWPYLCSEDTAWPAAYAAVPHLVDIARELPPGERDEYLIVVGLVVACSGEYGEVSDDLPDDLAEAYRRALPEALPLLAETLAGGPHDDVETRYLLATAAALKGHPELAELLNDLDTIECPACGEPVFDDSDAEEEEEE</sequence>
<protein>
    <submittedName>
        <fullName evidence="2">Uncharacterized protein</fullName>
    </submittedName>
</protein>
<gene>
    <name evidence="2" type="ORF">TK50_15390</name>
</gene>
<reference evidence="2 3" key="1">
    <citation type="submission" date="2015-01" db="EMBL/GenBank/DDBJ databases">
        <title>Sequencing and annotation of Micromonospora carbonacea strain JXNU-1 genome.</title>
        <authorList>
            <person name="Long Z."/>
            <person name="Huang Y."/>
            <person name="Jiang Y."/>
        </authorList>
    </citation>
    <scope>NUCLEOTIDE SEQUENCE [LARGE SCALE GENOMIC DNA]</scope>
    <source>
        <strain evidence="2 3">JXNU-1</strain>
    </source>
</reference>
<dbReference type="AlphaFoldDB" id="A0A0D0W0W7"/>
<evidence type="ECO:0000313" key="3">
    <source>
        <dbReference type="Proteomes" id="UP000032254"/>
    </source>
</evidence>
<accession>A0A0D0W0W7</accession>
<name>A0A0D0W0W7_9ACTN</name>
<dbReference type="EMBL" id="JXSX01000001">
    <property type="protein sequence ID" value="KIR66453.1"/>
    <property type="molecule type" value="Genomic_DNA"/>
</dbReference>
<comment type="caution">
    <text evidence="2">The sequence shown here is derived from an EMBL/GenBank/DDBJ whole genome shotgun (WGS) entry which is preliminary data.</text>
</comment>
<dbReference type="Proteomes" id="UP000032254">
    <property type="component" value="Unassembled WGS sequence"/>
</dbReference>
<dbReference type="PATRIC" id="fig|47853.6.peg.3251"/>
<dbReference type="GeneID" id="301305481"/>
<feature type="region of interest" description="Disordered" evidence="1">
    <location>
        <begin position="1"/>
        <end position="31"/>
    </location>
</feature>
<feature type="compositionally biased region" description="Basic and acidic residues" evidence="1">
    <location>
        <begin position="1"/>
        <end position="16"/>
    </location>
</feature>
<dbReference type="OrthoDB" id="796912at2"/>
<evidence type="ECO:0000256" key="1">
    <source>
        <dbReference type="SAM" id="MobiDB-lite"/>
    </source>
</evidence>
<organism evidence="2 3">
    <name type="scientific">Micromonospora haikouensis</name>
    <dbReference type="NCBI Taxonomy" id="686309"/>
    <lineage>
        <taxon>Bacteria</taxon>
        <taxon>Bacillati</taxon>
        <taxon>Actinomycetota</taxon>
        <taxon>Actinomycetes</taxon>
        <taxon>Micromonosporales</taxon>
        <taxon>Micromonosporaceae</taxon>
        <taxon>Micromonospora</taxon>
    </lineage>
</organism>
<dbReference type="RefSeq" id="WP_043963354.1">
    <property type="nucleotide sequence ID" value="NZ_JBEZEN010000007.1"/>
</dbReference>
<evidence type="ECO:0000313" key="2">
    <source>
        <dbReference type="EMBL" id="KIR66453.1"/>
    </source>
</evidence>